<dbReference type="Proteomes" id="UP000198853">
    <property type="component" value="Unassembled WGS sequence"/>
</dbReference>
<dbReference type="PANTHER" id="PTHR31891:SF1">
    <property type="entry name" value="FORMAMIDASE C869.04-RELATED"/>
    <property type="match status" value="1"/>
</dbReference>
<gene>
    <name evidence="1" type="ORF">SAMN04488123_10411</name>
</gene>
<dbReference type="PANTHER" id="PTHR31891">
    <property type="entry name" value="FORMAMIDASE C869.04-RELATED"/>
    <property type="match status" value="1"/>
</dbReference>
<organism evidence="1 2">
    <name type="scientific">Natribacillus halophilus</name>
    <dbReference type="NCBI Taxonomy" id="549003"/>
    <lineage>
        <taxon>Bacteria</taxon>
        <taxon>Bacillati</taxon>
        <taxon>Bacillota</taxon>
        <taxon>Bacilli</taxon>
        <taxon>Bacillales</taxon>
        <taxon>Bacillaceae</taxon>
        <taxon>Natribacillus</taxon>
    </lineage>
</organism>
<sequence length="318" mass="35067">MTIHHHHHAYTTIHDFVSHKHYGWDNALAPIAEVDAGQTVNYQITEASDGQFTKHSTVDDVKNIDFGKVNPVAGPIYVKGAEPGDTLEVEMLDFRHLEWGWTALIPGFGLLADEFENPAIKTFDLTGAHKTEFLDGIDIFLKPFPGTAGVALPEKGNFSVVPPRKNGGNVDIRHLTRGTKLYLPVWVEGALFSIGDTHAAQGDGEVCGTAIEASMEASVRFKLHKGKSIAEPRYEIPGPPTPEADSRGYYVTTGHGEDFMTASKNAIRYMVEHLVDTYKMTDEEAYMLCSIAVDLRISEIVNMPHCLVSAFLPNSIFR</sequence>
<dbReference type="Pfam" id="PF03069">
    <property type="entry name" value="FmdA_AmdA"/>
    <property type="match status" value="2"/>
</dbReference>
<dbReference type="GO" id="GO:0016811">
    <property type="term" value="F:hydrolase activity, acting on carbon-nitrogen (but not peptide) bonds, in linear amides"/>
    <property type="evidence" value="ECO:0007669"/>
    <property type="project" value="InterPro"/>
</dbReference>
<dbReference type="RefSeq" id="WP_090397088.1">
    <property type="nucleotide sequence ID" value="NZ_FNEN01000004.1"/>
</dbReference>
<dbReference type="AlphaFoldDB" id="A0A1G8M7E8"/>
<dbReference type="SUPFAM" id="SSF141130">
    <property type="entry name" value="Acetamidase/Formamidase-like"/>
    <property type="match status" value="1"/>
</dbReference>
<dbReference type="Gene3D" id="2.60.120.580">
    <property type="entry name" value="Acetamidase/Formamidase-like domains"/>
    <property type="match status" value="2"/>
</dbReference>
<accession>A0A1G8M7E8</accession>
<dbReference type="InterPro" id="IPR004304">
    <property type="entry name" value="FmdA_AmdA"/>
</dbReference>
<evidence type="ECO:0000313" key="1">
    <source>
        <dbReference type="EMBL" id="SDI63831.1"/>
    </source>
</evidence>
<dbReference type="Gene3D" id="3.10.28.20">
    <property type="entry name" value="Acetamidase/Formamidase-like domains"/>
    <property type="match status" value="1"/>
</dbReference>
<protein>
    <submittedName>
        <fullName evidence="1">Acetamidase/formamidase</fullName>
    </submittedName>
</protein>
<keyword evidence="2" id="KW-1185">Reference proteome</keyword>
<name>A0A1G8M7E8_9BACI</name>
<dbReference type="OrthoDB" id="9811740at2"/>
<dbReference type="EMBL" id="FNEN01000004">
    <property type="protein sequence ID" value="SDI63831.1"/>
    <property type="molecule type" value="Genomic_DNA"/>
</dbReference>
<evidence type="ECO:0000313" key="2">
    <source>
        <dbReference type="Proteomes" id="UP000198853"/>
    </source>
</evidence>
<reference evidence="1 2" key="1">
    <citation type="submission" date="2016-10" db="EMBL/GenBank/DDBJ databases">
        <authorList>
            <person name="de Groot N.N."/>
        </authorList>
    </citation>
    <scope>NUCLEOTIDE SEQUENCE [LARGE SCALE GENOMIC DNA]</scope>
    <source>
        <strain evidence="1 2">DSM 21771</strain>
    </source>
</reference>
<proteinExistence type="predicted"/>